<dbReference type="FunFam" id="3.90.470.10:FF:000011">
    <property type="entry name" value="50S ribosomal protein L22"/>
    <property type="match status" value="1"/>
</dbReference>
<dbReference type="PANTHER" id="PTHR13501:SF8">
    <property type="entry name" value="LARGE RIBOSOMAL SUBUNIT PROTEIN UL22M"/>
    <property type="match status" value="1"/>
</dbReference>
<comment type="function">
    <text evidence="8">This protein binds specifically to 23S rRNA; its binding is stimulated by other ribosomal proteins, e.g. L4, L17, and L20. It is important during the early stages of 50S assembly. It makes multiple contacts with different domains of the 23S rRNA in the assembled 50S subunit and ribosome.</text>
</comment>
<evidence type="ECO:0000256" key="13">
    <source>
        <dbReference type="RuleBase" id="RU004008"/>
    </source>
</evidence>
<sequence>METRAVAKHQRISPRKARQVIDLVRGKDVDEAIGILKNTPRKASDMIEDVINSAAANAEHNHEMIRDELYISEAFVDQGPTMKRYKPRAMGQASTIRKRTSHITIVVSDEKEEG</sequence>
<dbReference type="GO" id="GO:0006412">
    <property type="term" value="P:translation"/>
    <property type="evidence" value="ECO:0007669"/>
    <property type="project" value="UniProtKB-UniRule"/>
</dbReference>
<comment type="function">
    <text evidence="1 10">The globular domain of the protein is located near the polypeptide exit tunnel on the outside of the subunit, while an extended beta-hairpin is found that lines the wall of the exit tunnel in the center of the 70S ribosome.</text>
</comment>
<dbReference type="InterPro" id="IPR018260">
    <property type="entry name" value="Ribosomal_uL22_CS"/>
</dbReference>
<comment type="function">
    <text evidence="10 13">This protein binds specifically to 23S rRNA; its binding is stimulated by other ribosomal proteins, e.g., L4, L17, and L20. It is important during the early stages of 50S assembly. It makes multiple contacts with different domains of the 23S rRNA in the assembled 50S subunit and ribosome.</text>
</comment>
<dbReference type="OrthoDB" id="9805969at2"/>
<dbReference type="Proteomes" id="UP000199476">
    <property type="component" value="Unassembled WGS sequence"/>
</dbReference>
<evidence type="ECO:0000256" key="7">
    <source>
        <dbReference type="ARBA" id="ARBA00023274"/>
    </source>
</evidence>
<evidence type="ECO:0000256" key="4">
    <source>
        <dbReference type="ARBA" id="ARBA00022730"/>
    </source>
</evidence>
<keyword evidence="5 10" id="KW-0694">RNA-binding</keyword>
<dbReference type="EMBL" id="FNGO01000010">
    <property type="protein sequence ID" value="SDL83255.1"/>
    <property type="molecule type" value="Genomic_DNA"/>
</dbReference>
<dbReference type="STRING" id="321763.SAMN04488692_1108"/>
<reference evidence="14 15" key="1">
    <citation type="submission" date="2016-10" db="EMBL/GenBank/DDBJ databases">
        <authorList>
            <person name="de Groot N.N."/>
        </authorList>
    </citation>
    <scope>NUCLEOTIDE SEQUENCE [LARGE SCALE GENOMIC DNA]</scope>
    <source>
        <strain evidence="14 15">SLAS-1</strain>
    </source>
</reference>
<evidence type="ECO:0000256" key="11">
    <source>
        <dbReference type="RuleBase" id="RU004005"/>
    </source>
</evidence>
<evidence type="ECO:0000256" key="8">
    <source>
        <dbReference type="ARBA" id="ARBA00025084"/>
    </source>
</evidence>
<dbReference type="GO" id="GO:0019843">
    <property type="term" value="F:rRNA binding"/>
    <property type="evidence" value="ECO:0007669"/>
    <property type="project" value="UniProtKB-UniRule"/>
</dbReference>
<dbReference type="AlphaFoldDB" id="A0A1G9NBI7"/>
<accession>A0A1G9NBI7</accession>
<evidence type="ECO:0000313" key="14">
    <source>
        <dbReference type="EMBL" id="SDL83255.1"/>
    </source>
</evidence>
<keyword evidence="15" id="KW-1185">Reference proteome</keyword>
<evidence type="ECO:0000256" key="12">
    <source>
        <dbReference type="RuleBase" id="RU004006"/>
    </source>
</evidence>
<dbReference type="GO" id="GO:0022625">
    <property type="term" value="C:cytosolic large ribosomal subunit"/>
    <property type="evidence" value="ECO:0007669"/>
    <property type="project" value="TreeGrafter"/>
</dbReference>
<evidence type="ECO:0000256" key="6">
    <source>
        <dbReference type="ARBA" id="ARBA00022980"/>
    </source>
</evidence>
<keyword evidence="4 10" id="KW-0699">rRNA-binding</keyword>
<evidence type="ECO:0000256" key="5">
    <source>
        <dbReference type="ARBA" id="ARBA00022884"/>
    </source>
</evidence>
<keyword evidence="6 10" id="KW-0689">Ribosomal protein</keyword>
<evidence type="ECO:0000256" key="3">
    <source>
        <dbReference type="ARBA" id="ARBA00011838"/>
    </source>
</evidence>
<dbReference type="HAMAP" id="MF_01331_B">
    <property type="entry name" value="Ribosomal_uL22_B"/>
    <property type="match status" value="1"/>
</dbReference>
<evidence type="ECO:0000256" key="10">
    <source>
        <dbReference type="HAMAP-Rule" id="MF_01331"/>
    </source>
</evidence>
<dbReference type="InterPro" id="IPR047867">
    <property type="entry name" value="Ribosomal_uL22_bac/org-type"/>
</dbReference>
<protein>
    <recommendedName>
        <fullName evidence="9 10">Large ribosomal subunit protein uL22</fullName>
    </recommendedName>
</protein>
<evidence type="ECO:0000256" key="1">
    <source>
        <dbReference type="ARBA" id="ARBA00003478"/>
    </source>
</evidence>
<dbReference type="InterPro" id="IPR005727">
    <property type="entry name" value="Ribosomal_uL22_bac/chlpt-type"/>
</dbReference>
<evidence type="ECO:0000256" key="2">
    <source>
        <dbReference type="ARBA" id="ARBA00009451"/>
    </source>
</evidence>
<comment type="subunit">
    <text evidence="3 10 12">Part of the 50S ribosomal subunit.</text>
</comment>
<dbReference type="CDD" id="cd00336">
    <property type="entry name" value="Ribosomal_L22"/>
    <property type="match status" value="1"/>
</dbReference>
<dbReference type="RefSeq" id="WP_089759910.1">
    <property type="nucleotide sequence ID" value="NZ_FNGO01000010.1"/>
</dbReference>
<dbReference type="InterPro" id="IPR001063">
    <property type="entry name" value="Ribosomal_uL22"/>
</dbReference>
<dbReference type="NCBIfam" id="TIGR01044">
    <property type="entry name" value="rplV_bact"/>
    <property type="match status" value="1"/>
</dbReference>
<keyword evidence="7 10" id="KW-0687">Ribonucleoprotein</keyword>
<comment type="similarity">
    <text evidence="2 10 11">Belongs to the universal ribosomal protein uL22 family.</text>
</comment>
<name>A0A1G9NBI7_9FIRM</name>
<proteinExistence type="inferred from homology"/>
<dbReference type="Pfam" id="PF00237">
    <property type="entry name" value="Ribosomal_L22"/>
    <property type="match status" value="1"/>
</dbReference>
<dbReference type="PANTHER" id="PTHR13501">
    <property type="entry name" value="CHLOROPLAST 50S RIBOSOMAL PROTEIN L22-RELATED"/>
    <property type="match status" value="1"/>
</dbReference>
<dbReference type="InterPro" id="IPR036394">
    <property type="entry name" value="Ribosomal_uL22_sf"/>
</dbReference>
<dbReference type="PROSITE" id="PS00464">
    <property type="entry name" value="RIBOSOMAL_L22"/>
    <property type="match status" value="1"/>
</dbReference>
<evidence type="ECO:0000313" key="15">
    <source>
        <dbReference type="Proteomes" id="UP000199476"/>
    </source>
</evidence>
<dbReference type="SUPFAM" id="SSF54843">
    <property type="entry name" value="Ribosomal protein L22"/>
    <property type="match status" value="1"/>
</dbReference>
<gene>
    <name evidence="10" type="primary">rplV</name>
    <name evidence="14" type="ORF">SAMN04488692_1108</name>
</gene>
<dbReference type="GO" id="GO:0003735">
    <property type="term" value="F:structural constituent of ribosome"/>
    <property type="evidence" value="ECO:0007669"/>
    <property type="project" value="InterPro"/>
</dbReference>
<evidence type="ECO:0000256" key="9">
    <source>
        <dbReference type="ARBA" id="ARBA00035207"/>
    </source>
</evidence>
<dbReference type="Gene3D" id="3.90.470.10">
    <property type="entry name" value="Ribosomal protein L22/L17"/>
    <property type="match status" value="1"/>
</dbReference>
<organism evidence="14 15">
    <name type="scientific">Halarsenatibacter silvermanii</name>
    <dbReference type="NCBI Taxonomy" id="321763"/>
    <lineage>
        <taxon>Bacteria</taxon>
        <taxon>Bacillati</taxon>
        <taxon>Bacillota</taxon>
        <taxon>Clostridia</taxon>
        <taxon>Halanaerobiales</taxon>
        <taxon>Halarsenatibacteraceae</taxon>
        <taxon>Halarsenatibacter</taxon>
    </lineage>
</organism>